<protein>
    <submittedName>
        <fullName evidence="3">Uncharacterized protein</fullName>
    </submittedName>
</protein>
<name>A0A7S0ZVC5_NOCSC</name>
<dbReference type="EMBL" id="HBFQ01011696">
    <property type="protein sequence ID" value="CAD8833883.1"/>
    <property type="molecule type" value="Transcribed_RNA"/>
</dbReference>
<evidence type="ECO:0000256" key="2">
    <source>
        <dbReference type="SAM" id="MobiDB-lite"/>
    </source>
</evidence>
<accession>A0A7S0ZVC5</accession>
<evidence type="ECO:0000256" key="1">
    <source>
        <dbReference type="SAM" id="Coils"/>
    </source>
</evidence>
<feature type="region of interest" description="Disordered" evidence="2">
    <location>
        <begin position="256"/>
        <end position="282"/>
    </location>
</feature>
<sequence length="282" mass="31856">MGDETVDRPISCFLPKEGGCDSEIGRFRVPSASELISEEDTQTEPDISQFATQRRKNLCDVFGHSCDAPFEWGVHEVKRWASETLAPSLAVAPCERAVPTRAMKRQRSNPYQRAQTEQVTAAEMRADAAESFARDALESRAVRTEARCKELEEAQDRAKLNQLDRIDRFRSGCAASLVALRQDFQQRSLVQRREHEEQMRAASESHLATMIEVKCDGDRVALDLANTLKETVILTRRLPASVGTVHRASLRQRIRDKGFSVTSSPSRCQRSSRVQHHSQEHH</sequence>
<dbReference type="AlphaFoldDB" id="A0A7S0ZVC5"/>
<evidence type="ECO:0000313" key="3">
    <source>
        <dbReference type="EMBL" id="CAD8833883.1"/>
    </source>
</evidence>
<organism evidence="3">
    <name type="scientific">Noctiluca scintillans</name>
    <name type="common">Sea sparkle</name>
    <name type="synonym">Red tide dinoflagellate</name>
    <dbReference type="NCBI Taxonomy" id="2966"/>
    <lineage>
        <taxon>Eukaryota</taxon>
        <taxon>Sar</taxon>
        <taxon>Alveolata</taxon>
        <taxon>Dinophyceae</taxon>
        <taxon>Noctilucales</taxon>
        <taxon>Noctilucaceae</taxon>
        <taxon>Noctiluca</taxon>
    </lineage>
</organism>
<gene>
    <name evidence="3" type="ORF">NSCI0253_LOCUS8231</name>
</gene>
<feature type="compositionally biased region" description="Polar residues" evidence="2">
    <location>
        <begin position="260"/>
        <end position="272"/>
    </location>
</feature>
<keyword evidence="1" id="KW-0175">Coiled coil</keyword>
<proteinExistence type="predicted"/>
<reference evidence="3" key="1">
    <citation type="submission" date="2021-01" db="EMBL/GenBank/DDBJ databases">
        <authorList>
            <person name="Corre E."/>
            <person name="Pelletier E."/>
            <person name="Niang G."/>
            <person name="Scheremetjew M."/>
            <person name="Finn R."/>
            <person name="Kale V."/>
            <person name="Holt S."/>
            <person name="Cochrane G."/>
            <person name="Meng A."/>
            <person name="Brown T."/>
            <person name="Cohen L."/>
        </authorList>
    </citation>
    <scope>NUCLEOTIDE SEQUENCE</scope>
</reference>
<feature type="coiled-coil region" evidence="1">
    <location>
        <begin position="134"/>
        <end position="161"/>
    </location>
</feature>